<sequence>MNLFKLVNVIEKGMSTLNIEQNLCSRLISPKSTCQSCVANCPTNSITFKNNKIEVDDHCVECGLCTTVCPTSALSSQRPSLNQLVTTIIQMCGQNERVYLRCDKMQISDSEIAAVTVPCLGMIPREVWVTISSYCDNLSIYQSEKSCRDCEISMGEVVWRKELRAGEAMSGKQLSVTSTIQPSRQKTQFNNSRRAFFTRLVSEIKTTNKLALREELGGSGVQSYQEKLQENHMIKVKKEWTAVTNRIVERVTNESVLPNINKRNLFLAEIQKNEDLKKRKDCRLPTILPDCNFCGACTILCPTSALTLENGNGVTMINLEPAKCVDCHLCEEICFFQHIFLQDELNGKLLAKTIVLAVKRN</sequence>
<protein>
    <submittedName>
        <fullName evidence="8">4Fe-4S binding protein</fullName>
    </submittedName>
</protein>
<dbReference type="GO" id="GO:0046872">
    <property type="term" value="F:metal ion binding"/>
    <property type="evidence" value="ECO:0007669"/>
    <property type="project" value="UniProtKB-KW"/>
</dbReference>
<dbReference type="AlphaFoldDB" id="A0AA95MWW4"/>
<evidence type="ECO:0000256" key="3">
    <source>
        <dbReference type="ARBA" id="ARBA00022485"/>
    </source>
</evidence>
<dbReference type="Gene3D" id="3.30.70.20">
    <property type="match status" value="2"/>
</dbReference>
<dbReference type="PROSITE" id="PS00198">
    <property type="entry name" value="4FE4S_FER_1"/>
    <property type="match status" value="2"/>
</dbReference>
<dbReference type="KEGG" id="nnv:QNH39_14030"/>
<evidence type="ECO:0000256" key="4">
    <source>
        <dbReference type="ARBA" id="ARBA00022723"/>
    </source>
</evidence>
<evidence type="ECO:0000256" key="6">
    <source>
        <dbReference type="ARBA" id="ARBA00023014"/>
    </source>
</evidence>
<feature type="domain" description="4Fe-4S ferredoxin-type" evidence="7">
    <location>
        <begin position="283"/>
        <end position="311"/>
    </location>
</feature>
<dbReference type="PANTHER" id="PTHR24960:SF79">
    <property type="entry name" value="PHOTOSYSTEM I IRON-SULFUR CENTER"/>
    <property type="match status" value="1"/>
</dbReference>
<dbReference type="SUPFAM" id="SSF54862">
    <property type="entry name" value="4Fe-4S ferredoxins"/>
    <property type="match status" value="1"/>
</dbReference>
<dbReference type="PROSITE" id="PS51379">
    <property type="entry name" value="4FE4S_FER_2"/>
    <property type="match status" value="3"/>
</dbReference>
<reference evidence="8" key="1">
    <citation type="submission" date="2023-05" db="EMBL/GenBank/DDBJ databases">
        <title>Comparative genomics of Bacillaceae isolates and their secondary metabolite potential.</title>
        <authorList>
            <person name="Song L."/>
            <person name="Nielsen L.J."/>
            <person name="Mohite O."/>
            <person name="Xu X."/>
            <person name="Weber T."/>
            <person name="Kovacs A.T."/>
        </authorList>
    </citation>
    <scope>NUCLEOTIDE SEQUENCE</scope>
    <source>
        <strain evidence="8">XLM17</strain>
    </source>
</reference>
<evidence type="ECO:0000313" key="8">
    <source>
        <dbReference type="EMBL" id="WHY88881.1"/>
    </source>
</evidence>
<dbReference type="PANTHER" id="PTHR24960">
    <property type="entry name" value="PHOTOSYSTEM I IRON-SULFUR CENTER-RELATED"/>
    <property type="match status" value="1"/>
</dbReference>
<dbReference type="Pfam" id="PF12838">
    <property type="entry name" value="Fer4_7"/>
    <property type="match status" value="2"/>
</dbReference>
<proteinExistence type="predicted"/>
<comment type="cofactor">
    <cofactor evidence="1">
        <name>[4Fe-4S] cluster</name>
        <dbReference type="ChEBI" id="CHEBI:49883"/>
    </cofactor>
</comment>
<evidence type="ECO:0000256" key="1">
    <source>
        <dbReference type="ARBA" id="ARBA00001966"/>
    </source>
</evidence>
<evidence type="ECO:0000256" key="5">
    <source>
        <dbReference type="ARBA" id="ARBA00023004"/>
    </source>
</evidence>
<dbReference type="RefSeq" id="WP_066087493.1">
    <property type="nucleotide sequence ID" value="NZ_CP126114.1"/>
</dbReference>
<evidence type="ECO:0000313" key="9">
    <source>
        <dbReference type="Proteomes" id="UP001178288"/>
    </source>
</evidence>
<evidence type="ECO:0000259" key="7">
    <source>
        <dbReference type="PROSITE" id="PS51379"/>
    </source>
</evidence>
<gene>
    <name evidence="8" type="ORF">QNH39_14030</name>
</gene>
<keyword evidence="3" id="KW-0004">4Fe-4S</keyword>
<feature type="domain" description="4Fe-4S ferredoxin-type" evidence="7">
    <location>
        <begin position="51"/>
        <end position="79"/>
    </location>
</feature>
<keyword evidence="6" id="KW-0411">Iron-sulfur</keyword>
<dbReference type="InterPro" id="IPR017900">
    <property type="entry name" value="4Fe4S_Fe_S_CS"/>
</dbReference>
<keyword evidence="9" id="KW-1185">Reference proteome</keyword>
<keyword evidence="5" id="KW-0408">Iron</keyword>
<dbReference type="GO" id="GO:0051539">
    <property type="term" value="F:4 iron, 4 sulfur cluster binding"/>
    <property type="evidence" value="ECO:0007669"/>
    <property type="project" value="UniProtKB-KW"/>
</dbReference>
<keyword evidence="4" id="KW-0479">Metal-binding</keyword>
<dbReference type="InterPro" id="IPR050157">
    <property type="entry name" value="PSI_iron-sulfur_center"/>
</dbReference>
<dbReference type="InterPro" id="IPR017896">
    <property type="entry name" value="4Fe4S_Fe-S-bd"/>
</dbReference>
<organism evidence="8 9">
    <name type="scientific">Neobacillus novalis</name>
    <dbReference type="NCBI Taxonomy" id="220687"/>
    <lineage>
        <taxon>Bacteria</taxon>
        <taxon>Bacillati</taxon>
        <taxon>Bacillota</taxon>
        <taxon>Bacilli</taxon>
        <taxon>Bacillales</taxon>
        <taxon>Bacillaceae</taxon>
        <taxon>Neobacillus</taxon>
    </lineage>
</organism>
<dbReference type="Proteomes" id="UP001178288">
    <property type="component" value="Chromosome"/>
</dbReference>
<evidence type="ECO:0000256" key="2">
    <source>
        <dbReference type="ARBA" id="ARBA00003532"/>
    </source>
</evidence>
<comment type="function">
    <text evidence="2">Ferredoxins are iron-sulfur proteins that transfer electrons in a wide variety of metabolic reactions.</text>
</comment>
<accession>A0AA95MWW4</accession>
<feature type="domain" description="4Fe-4S ferredoxin-type" evidence="7">
    <location>
        <begin position="315"/>
        <end position="344"/>
    </location>
</feature>
<name>A0AA95MWW4_9BACI</name>
<dbReference type="EMBL" id="CP126114">
    <property type="protein sequence ID" value="WHY88881.1"/>
    <property type="molecule type" value="Genomic_DNA"/>
</dbReference>